<dbReference type="Proteomes" id="UP000002384">
    <property type="component" value="Chromosome"/>
</dbReference>
<dbReference type="PANTHER" id="PTHR38463">
    <property type="entry name" value="STRESS RESPONSE PROTEIN YSNF"/>
    <property type="match status" value="1"/>
</dbReference>
<name>B7KA81_GLOC7</name>
<dbReference type="Pfam" id="PF05239">
    <property type="entry name" value="PRC"/>
    <property type="match status" value="1"/>
</dbReference>
<dbReference type="NCBIfam" id="TIGR02271">
    <property type="entry name" value="YsnF/AvaK domain"/>
    <property type="match status" value="1"/>
</dbReference>
<sequence>MSLLKIETYNSNYKNEIFRGEEVTHFEVYEDINKNKIGSVSTILVDEFGQLRYLVIDVRFMGLYKKVLLPINRSRLDYSNKRIYALNLTKNQLERLPEYREDMTVDYNYEEMLRSTYQTSGEQALVLYNYERQPNYDHSLIKLYEERLMANKNRQKIGEVALGKTVQMETARASIPVEKERVIIRRNRTNIDGHPVSPDDITFQEGEVVRVEIYEETANIQKQAFVREEINIMKIVESDLITAEETLRREELIMNREGNAIIEENS</sequence>
<evidence type="ECO:0000259" key="2">
    <source>
        <dbReference type="Pfam" id="PF09557"/>
    </source>
</evidence>
<dbReference type="AlphaFoldDB" id="B7KA81"/>
<evidence type="ECO:0008006" key="5">
    <source>
        <dbReference type="Google" id="ProtNLM"/>
    </source>
</evidence>
<proteinExistence type="predicted"/>
<dbReference type="HOGENOM" id="CLU_079871_0_0_3"/>
<dbReference type="Gene3D" id="3.90.50.10">
    <property type="entry name" value="Photosynthetic Reaction Center, subunit H, domain 2"/>
    <property type="match status" value="1"/>
</dbReference>
<evidence type="ECO:0000313" key="3">
    <source>
        <dbReference type="EMBL" id="ACK72855.1"/>
    </source>
</evidence>
<dbReference type="STRING" id="65393.PCC7424_4491"/>
<feature type="domain" description="DUF2382" evidence="2">
    <location>
        <begin position="141"/>
        <end position="252"/>
    </location>
</feature>
<accession>B7KA81</accession>
<dbReference type="InterPro" id="IPR014747">
    <property type="entry name" value="Bac_photo_RC_H_C"/>
</dbReference>
<dbReference type="OrthoDB" id="510842at2"/>
<dbReference type="GO" id="GO:0019684">
    <property type="term" value="P:photosynthesis, light reaction"/>
    <property type="evidence" value="ECO:0007669"/>
    <property type="project" value="InterPro"/>
</dbReference>
<keyword evidence="4" id="KW-1185">Reference proteome</keyword>
<dbReference type="EMBL" id="CP001291">
    <property type="protein sequence ID" value="ACK72855.1"/>
    <property type="molecule type" value="Genomic_DNA"/>
</dbReference>
<gene>
    <name evidence="3" type="ordered locus">PCC7424_4491</name>
</gene>
<dbReference type="KEGG" id="cyc:PCC7424_4491"/>
<reference evidence="4" key="1">
    <citation type="journal article" date="2011" name="MBio">
        <title>Novel metabolic attributes of the genus Cyanothece, comprising a group of unicellular nitrogen-fixing Cyanobacteria.</title>
        <authorList>
            <person name="Bandyopadhyay A."/>
            <person name="Elvitigala T."/>
            <person name="Welsh E."/>
            <person name="Stockel J."/>
            <person name="Liberton M."/>
            <person name="Min H."/>
            <person name="Sherman L.A."/>
            <person name="Pakrasi H.B."/>
        </authorList>
    </citation>
    <scope>NUCLEOTIDE SEQUENCE [LARGE SCALE GENOMIC DNA]</scope>
    <source>
        <strain evidence="4">PCC 7424</strain>
    </source>
</reference>
<evidence type="ECO:0000259" key="1">
    <source>
        <dbReference type="Pfam" id="PF05239"/>
    </source>
</evidence>
<dbReference type="GO" id="GO:0030077">
    <property type="term" value="C:plasma membrane light-harvesting complex"/>
    <property type="evidence" value="ECO:0007669"/>
    <property type="project" value="InterPro"/>
</dbReference>
<dbReference type="InterPro" id="IPR027275">
    <property type="entry name" value="PRC-brl_dom"/>
</dbReference>
<dbReference type="Pfam" id="PF09557">
    <property type="entry name" value="DUF2382"/>
    <property type="match status" value="1"/>
</dbReference>
<dbReference type="PANTHER" id="PTHR38463:SF1">
    <property type="entry name" value="STRESS RESPONSE PROTEIN YSNF"/>
    <property type="match status" value="1"/>
</dbReference>
<organism evidence="3 4">
    <name type="scientific">Gloeothece citriformis (strain PCC 7424)</name>
    <name type="common">Cyanothece sp. (strain PCC 7424)</name>
    <dbReference type="NCBI Taxonomy" id="65393"/>
    <lineage>
        <taxon>Bacteria</taxon>
        <taxon>Bacillati</taxon>
        <taxon>Cyanobacteriota</taxon>
        <taxon>Cyanophyceae</taxon>
        <taxon>Oscillatoriophycideae</taxon>
        <taxon>Chroococcales</taxon>
        <taxon>Aphanothecaceae</taxon>
        <taxon>Gloeothece</taxon>
        <taxon>Gloeothece citriformis</taxon>
    </lineage>
</organism>
<dbReference type="InterPro" id="IPR019060">
    <property type="entry name" value="DUF2382"/>
</dbReference>
<dbReference type="SUPFAM" id="SSF50346">
    <property type="entry name" value="PRC-barrel domain"/>
    <property type="match status" value="1"/>
</dbReference>
<dbReference type="eggNOG" id="COG3861">
    <property type="taxonomic scope" value="Bacteria"/>
</dbReference>
<protein>
    <recommendedName>
        <fullName evidence="5">PRC-barrel domain protein</fullName>
    </recommendedName>
</protein>
<dbReference type="RefSeq" id="WP_015956439.1">
    <property type="nucleotide sequence ID" value="NC_011729.1"/>
</dbReference>
<feature type="domain" description="PRC-barrel" evidence="1">
    <location>
        <begin position="17"/>
        <end position="87"/>
    </location>
</feature>
<evidence type="ECO:0000313" key="4">
    <source>
        <dbReference type="Proteomes" id="UP000002384"/>
    </source>
</evidence>
<dbReference type="InterPro" id="IPR011033">
    <property type="entry name" value="PRC_barrel-like_sf"/>
</dbReference>
<dbReference type="InterPro" id="IPR052967">
    <property type="entry name" value="Stress_Response_Assoc"/>
</dbReference>